<feature type="compositionally biased region" description="Polar residues" evidence="1">
    <location>
        <begin position="47"/>
        <end position="61"/>
    </location>
</feature>
<dbReference type="HOGENOM" id="CLU_1120692_0_0_1"/>
<accession>F8NFP6</accession>
<reference evidence="2" key="1">
    <citation type="submission" date="2011-04" db="EMBL/GenBank/DDBJ databases">
        <title>Evolution of plant cell wall degrading machinery underlies the functional diversity of forest fungi.</title>
        <authorList>
            <consortium name="US DOE Joint Genome Institute (JGI-PGF)"/>
            <person name="Eastwood D.C."/>
            <person name="Floudas D."/>
            <person name="Binder M."/>
            <person name="Majcherczyk A."/>
            <person name="Schneider P."/>
            <person name="Aerts A."/>
            <person name="Asiegbu F.O."/>
            <person name="Baker S.E."/>
            <person name="Barry K."/>
            <person name="Bendiksby M."/>
            <person name="Blumentritt M."/>
            <person name="Coutinho P.M."/>
            <person name="Cullen D."/>
            <person name="Cullen D."/>
            <person name="Gathman A."/>
            <person name="Goodell B."/>
            <person name="Henrissat B."/>
            <person name="Ihrmark K."/>
            <person name="Kauserud H."/>
            <person name="Kohler A."/>
            <person name="LaButti K."/>
            <person name="Lapidus A."/>
            <person name="Lavin J.L."/>
            <person name="Lee Y.-H."/>
            <person name="Lindquist E."/>
            <person name="Lilly W."/>
            <person name="Lucas S."/>
            <person name="Morin E."/>
            <person name="Murat C."/>
            <person name="Oguiza J.A."/>
            <person name="Park J."/>
            <person name="Pisabarro A.G."/>
            <person name="Riley R."/>
            <person name="Rosling A."/>
            <person name="Salamov A."/>
            <person name="Schmidt O."/>
            <person name="Schmutz J."/>
            <person name="Skrede I."/>
            <person name="Stenlid J."/>
            <person name="Wiebenga A."/>
            <person name="Xie X."/>
            <person name="Kues U."/>
            <person name="Hibbett D.S."/>
            <person name="Hoffmeister D."/>
            <person name="Hogberg N."/>
            <person name="Martin F."/>
            <person name="Grigoriev I.V."/>
            <person name="Watkinson S.C."/>
        </authorList>
    </citation>
    <scope>NUCLEOTIDE SEQUENCE</scope>
    <source>
        <strain evidence="2">S7.9</strain>
    </source>
</reference>
<proteinExistence type="predicted"/>
<dbReference type="EMBL" id="GL945428">
    <property type="protein sequence ID" value="EGO30886.1"/>
    <property type="molecule type" value="Genomic_DNA"/>
</dbReference>
<evidence type="ECO:0000313" key="2">
    <source>
        <dbReference type="EMBL" id="EGO30886.1"/>
    </source>
</evidence>
<dbReference type="GeneID" id="18814029"/>
<organism>
    <name type="scientific">Serpula lacrymans var. lacrymans (strain S7.9)</name>
    <name type="common">Dry rot fungus</name>
    <dbReference type="NCBI Taxonomy" id="578457"/>
    <lineage>
        <taxon>Eukaryota</taxon>
        <taxon>Fungi</taxon>
        <taxon>Dikarya</taxon>
        <taxon>Basidiomycota</taxon>
        <taxon>Agaricomycotina</taxon>
        <taxon>Agaricomycetes</taxon>
        <taxon>Agaricomycetidae</taxon>
        <taxon>Boletales</taxon>
        <taxon>Coniophorineae</taxon>
        <taxon>Serpulaceae</taxon>
        <taxon>Serpula</taxon>
    </lineage>
</organism>
<name>F8NFP6_SERL9</name>
<gene>
    <name evidence="2" type="ORF">SERLADRAFT_432538</name>
</gene>
<feature type="region of interest" description="Disordered" evidence="1">
    <location>
        <begin position="1"/>
        <end position="69"/>
    </location>
</feature>
<evidence type="ECO:0000256" key="1">
    <source>
        <dbReference type="SAM" id="MobiDB-lite"/>
    </source>
</evidence>
<feature type="region of interest" description="Disordered" evidence="1">
    <location>
        <begin position="90"/>
        <end position="114"/>
    </location>
</feature>
<dbReference type="RefSeq" id="XP_007312770.1">
    <property type="nucleotide sequence ID" value="XM_007312708.1"/>
</dbReference>
<feature type="compositionally biased region" description="Low complexity" evidence="1">
    <location>
        <begin position="36"/>
        <end position="46"/>
    </location>
</feature>
<sequence length="248" mass="26110">MNQNLQPAQDMFTEVAMDVKEGNGAGAQDNTPKLPPSVNVPSNQPNTGASVMNTSTTSPESSGGVKSWLGGVESPTSIYDDAEDGATIISRTKSAGNGSRGSNKAPRNTTANSLSGLNNRLGEIIPIFKDFNSKLNIGLAPPASPVIAPSQTAWVENCSTTSTTVLPIATTSITPPTATDTLQGSLSMQPAHTRCRAAITFMMQHDKYLGVDSTVKLLHLCHSHGHVPQSPRIRRTSQGICKFKAGVR</sequence>
<dbReference type="AlphaFoldDB" id="F8NFP6"/>
<protein>
    <submittedName>
        <fullName evidence="2">Uncharacterized protein</fullName>
    </submittedName>
</protein>
<dbReference type="Proteomes" id="UP000008064">
    <property type="component" value="Unassembled WGS sequence"/>
</dbReference>
<dbReference type="KEGG" id="sla:SERLADRAFT_432538"/>